<dbReference type="Proteomes" id="UP000324022">
    <property type="component" value="Unassembled WGS sequence"/>
</dbReference>
<evidence type="ECO:0000256" key="3">
    <source>
        <dbReference type="ARBA" id="ARBA00023274"/>
    </source>
</evidence>
<keyword evidence="4" id="KW-0175">Coiled coil</keyword>
<dbReference type="InterPro" id="IPR002634">
    <property type="entry name" value="BolA"/>
</dbReference>
<sequence>MRSSAVLNFAQTARTLSKRRLVRVQLKADVNGLGRAGSIVLVQPGRMRNELLPTNKAVYQPLPTPFQLSNQKANASVVEAQLESAQAALQIQQARESLSRELGPIQLLSLRRKLESAPAVVFSRQTTTKFKPSSSPAVGSSGEVELPKPALGIQGSIAASDVVAFLRENGAFDLETDYSDEGKEVQLNRLSTSQINTACEFTLSSTHDDESIDKLGRIKKTGRFTLTAHILPSNIRVRIPVVVRPNAASTLASGSTLSANASTSATAAASSMGGQIRGYATSASASRPMSMETSMRTKLEAEFGPQVEVNIRNDSSKHAHHAAMAAQGGGNGETHFYVHVISDKFQGMTQIKRHRAVNALLQGEFEKGLHALSLRTKTWAEENKTKPSSTQEQKQDESTVDDATLCPEGERTESGSSTGSLWTAPQSHLYPTSPLASTASLTPSNTTQSTNDILSAFYTRPPTTPTVPSPTARRVTPDQREKFFRRATKNDALEPSARQNLLNLLGGVLATACGTYMVLFADFGQPEGVENCFSDLRRLVWGIQGPPKLF</sequence>
<organism evidence="7 8">
    <name type="scientific">Ustilago trichophora</name>
    <dbReference type="NCBI Taxonomy" id="86804"/>
    <lineage>
        <taxon>Eukaryota</taxon>
        <taxon>Fungi</taxon>
        <taxon>Dikarya</taxon>
        <taxon>Basidiomycota</taxon>
        <taxon>Ustilaginomycotina</taxon>
        <taxon>Ustilaginomycetes</taxon>
        <taxon>Ustilaginales</taxon>
        <taxon>Ustilaginaceae</taxon>
        <taxon>Ustilago</taxon>
    </lineage>
</organism>
<evidence type="ECO:0000313" key="8">
    <source>
        <dbReference type="Proteomes" id="UP000324022"/>
    </source>
</evidence>
<dbReference type="Gene3D" id="3.30.300.90">
    <property type="entry name" value="BolA-like"/>
    <property type="match status" value="1"/>
</dbReference>
<dbReference type="OrthoDB" id="411584at2759"/>
<evidence type="ECO:0000256" key="2">
    <source>
        <dbReference type="ARBA" id="ARBA00022980"/>
    </source>
</evidence>
<dbReference type="GO" id="GO:0005759">
    <property type="term" value="C:mitochondrial matrix"/>
    <property type="evidence" value="ECO:0007669"/>
    <property type="project" value="TreeGrafter"/>
</dbReference>
<dbReference type="SUPFAM" id="SSF55658">
    <property type="entry name" value="L9 N-domain-like"/>
    <property type="match status" value="1"/>
</dbReference>
<dbReference type="PANTHER" id="PTHR46230:SF7">
    <property type="entry name" value="BOLA-LIKE PROTEIN 1"/>
    <property type="match status" value="1"/>
</dbReference>
<dbReference type="SUPFAM" id="SSF82657">
    <property type="entry name" value="BolA-like"/>
    <property type="match status" value="1"/>
</dbReference>
<dbReference type="AlphaFoldDB" id="A0A5C3E2M6"/>
<dbReference type="GO" id="GO:0044572">
    <property type="term" value="P:[4Fe-4S] cluster assembly"/>
    <property type="evidence" value="ECO:0007669"/>
    <property type="project" value="TreeGrafter"/>
</dbReference>
<keyword evidence="2" id="KW-0689">Ribosomal protein</keyword>
<gene>
    <name evidence="7" type="ORF">UTRI_01624_B</name>
</gene>
<accession>A0A5C3E2M6</accession>
<dbReference type="Gene3D" id="3.40.5.10">
    <property type="entry name" value="Ribosomal protein L9, N-terminal domain"/>
    <property type="match status" value="1"/>
</dbReference>
<feature type="domain" description="Ribosomal protein L9" evidence="6">
    <location>
        <begin position="23"/>
        <end position="59"/>
    </location>
</feature>
<dbReference type="InterPro" id="IPR009027">
    <property type="entry name" value="Ribosomal_bL9/RNase_H1_N"/>
</dbReference>
<dbReference type="InterPro" id="IPR036065">
    <property type="entry name" value="BolA-like_sf"/>
</dbReference>
<evidence type="ECO:0000256" key="1">
    <source>
        <dbReference type="ARBA" id="ARBA00010605"/>
    </source>
</evidence>
<feature type="coiled-coil region" evidence="4">
    <location>
        <begin position="68"/>
        <end position="95"/>
    </location>
</feature>
<keyword evidence="8" id="KW-1185">Reference proteome</keyword>
<dbReference type="Pfam" id="PF01722">
    <property type="entry name" value="BolA"/>
    <property type="match status" value="1"/>
</dbReference>
<evidence type="ECO:0000256" key="4">
    <source>
        <dbReference type="SAM" id="Coils"/>
    </source>
</evidence>
<proteinExistence type="inferred from homology"/>
<evidence type="ECO:0000256" key="5">
    <source>
        <dbReference type="SAM" id="MobiDB-lite"/>
    </source>
</evidence>
<feature type="region of interest" description="Disordered" evidence="5">
    <location>
        <begin position="380"/>
        <end position="427"/>
    </location>
</feature>
<dbReference type="InterPro" id="IPR036935">
    <property type="entry name" value="Ribosomal_bL9_N_sf"/>
</dbReference>
<keyword evidence="3" id="KW-0687">Ribonucleoprotein</keyword>
<dbReference type="GO" id="GO:1990904">
    <property type="term" value="C:ribonucleoprotein complex"/>
    <property type="evidence" value="ECO:0007669"/>
    <property type="project" value="UniProtKB-KW"/>
</dbReference>
<dbReference type="Pfam" id="PF01281">
    <property type="entry name" value="Ribosomal_L9_N"/>
    <property type="match status" value="1"/>
</dbReference>
<protein>
    <recommendedName>
        <fullName evidence="6">Ribosomal protein L9 domain-containing protein</fullName>
    </recommendedName>
</protein>
<dbReference type="InterPro" id="IPR020070">
    <property type="entry name" value="Ribosomal_bL9_N"/>
</dbReference>
<evidence type="ECO:0000259" key="6">
    <source>
        <dbReference type="Pfam" id="PF01281"/>
    </source>
</evidence>
<evidence type="ECO:0000313" key="7">
    <source>
        <dbReference type="EMBL" id="SPO24658.1"/>
    </source>
</evidence>
<dbReference type="EMBL" id="OOIN01000008">
    <property type="protein sequence ID" value="SPO24658.1"/>
    <property type="molecule type" value="Genomic_DNA"/>
</dbReference>
<dbReference type="GO" id="GO:0005840">
    <property type="term" value="C:ribosome"/>
    <property type="evidence" value="ECO:0007669"/>
    <property type="project" value="UniProtKB-KW"/>
</dbReference>
<reference evidence="7 8" key="1">
    <citation type="submission" date="2018-03" db="EMBL/GenBank/DDBJ databases">
        <authorList>
            <person name="Guldener U."/>
        </authorList>
    </citation>
    <scope>NUCLEOTIDE SEQUENCE [LARGE SCALE GENOMIC DNA]</scope>
    <source>
        <strain evidence="7 8">NBRC100155</strain>
    </source>
</reference>
<name>A0A5C3E2M6_9BASI</name>
<comment type="similarity">
    <text evidence="1">Belongs to the bacterial ribosomal protein bL9 family.</text>
</comment>
<dbReference type="PANTHER" id="PTHR46230">
    <property type="match status" value="1"/>
</dbReference>